<keyword evidence="6" id="KW-1185">Reference proteome</keyword>
<reference evidence="5" key="1">
    <citation type="journal article" date="2021" name="Nat. Commun.">
        <title>Genetic determinants of endophytism in the Arabidopsis root mycobiome.</title>
        <authorList>
            <person name="Mesny F."/>
            <person name="Miyauchi S."/>
            <person name="Thiergart T."/>
            <person name="Pickel B."/>
            <person name="Atanasova L."/>
            <person name="Karlsson M."/>
            <person name="Huettel B."/>
            <person name="Barry K.W."/>
            <person name="Haridas S."/>
            <person name="Chen C."/>
            <person name="Bauer D."/>
            <person name="Andreopoulos W."/>
            <person name="Pangilinan J."/>
            <person name="LaButti K."/>
            <person name="Riley R."/>
            <person name="Lipzen A."/>
            <person name="Clum A."/>
            <person name="Drula E."/>
            <person name="Henrissat B."/>
            <person name="Kohler A."/>
            <person name="Grigoriev I.V."/>
            <person name="Martin F.M."/>
            <person name="Hacquard S."/>
        </authorList>
    </citation>
    <scope>NUCLEOTIDE SEQUENCE</scope>
    <source>
        <strain evidence="5">FSSC 5 MPI-SDFR-AT-0091</strain>
    </source>
</reference>
<keyword evidence="3" id="KW-0732">Signal</keyword>
<dbReference type="PANTHER" id="PTHR48043">
    <property type="entry name" value="EG:EG0003.4 PROTEIN-RELATED"/>
    <property type="match status" value="1"/>
</dbReference>
<dbReference type="EMBL" id="JAGTJS010000034">
    <property type="protein sequence ID" value="KAH7230870.1"/>
    <property type="molecule type" value="Genomic_DNA"/>
</dbReference>
<accession>A0A9P9G2I2</accession>
<keyword evidence="2" id="KW-0808">Transferase</keyword>
<comment type="caution">
    <text evidence="5">The sequence shown here is derived from an EMBL/GenBank/DDBJ whole genome shotgun (WGS) entry which is preliminary data.</text>
</comment>
<dbReference type="OrthoDB" id="407298at2759"/>
<dbReference type="GO" id="GO:0008194">
    <property type="term" value="F:UDP-glycosyltransferase activity"/>
    <property type="evidence" value="ECO:0007669"/>
    <property type="project" value="TreeGrafter"/>
</dbReference>
<dbReference type="Gene3D" id="3.40.50.2000">
    <property type="entry name" value="Glycogen Phosphorylase B"/>
    <property type="match status" value="1"/>
</dbReference>
<keyword evidence="1" id="KW-0328">Glycosyltransferase</keyword>
<dbReference type="InterPro" id="IPR010610">
    <property type="entry name" value="EryCIII-like_C"/>
</dbReference>
<dbReference type="InterPro" id="IPR050271">
    <property type="entry name" value="UDP-glycosyltransferase"/>
</dbReference>
<feature type="chain" id="PRO_5040414925" description="Erythromycin biosynthesis protein CIII-like C-terminal domain-containing protein" evidence="3">
    <location>
        <begin position="22"/>
        <end position="501"/>
    </location>
</feature>
<feature type="signal peptide" evidence="3">
    <location>
        <begin position="1"/>
        <end position="21"/>
    </location>
</feature>
<dbReference type="AlphaFoldDB" id="A0A9P9G2I2"/>
<evidence type="ECO:0000313" key="6">
    <source>
        <dbReference type="Proteomes" id="UP000736672"/>
    </source>
</evidence>
<dbReference type="Pfam" id="PF06722">
    <property type="entry name" value="EryCIII-like_C"/>
    <property type="match status" value="1"/>
</dbReference>
<proteinExistence type="predicted"/>
<sequence>MLRRGLIGGASLIAILSIWTALRPSPPPVPTPGRRNVVLFVTNSANGLSNVHLATALTLIAEHPSLELHFASFAKLKPDISRISPSIIWHELPPPDLVTTFDRAFGNVAGIASPPGLRGIHKMTKDVQILLAPWKAEEHWTLYQIITGIIDEVDPAVVVLDSIFRPGVEATQDANRMHMFISPNSLTDSLAHKQPWGAMFWKYPPIGSGHPFPVPWSLIPTNIYLQIRMIYAALVAPNIKAKRAYLSEKGVKNPLDVSGVHKPHIPWLTMAFPEASLPMAVTPEGAKHCGPIVLETAPLEEQDAEMATWLRKAPTMLVNLGSAVVFEERNARSMVEAFVPVLEETDTQIIWKMKKLGAFDDSFLEPVGEYVDTGRLRIEPWIKADPTALLATGNVKVSVHHGGANCYHEAVLYGVPQVVLPIWFDLYNYASTAEYLGVGIWPTKSTAPDWDPKALGQAFLDALSSEAMRKKAEKLGEVARQYDGRYMAAREVAAIAAKGHD</sequence>
<gene>
    <name evidence="5" type="ORF">B0J15DRAFT_506094</name>
</gene>
<evidence type="ECO:0000256" key="2">
    <source>
        <dbReference type="ARBA" id="ARBA00022679"/>
    </source>
</evidence>
<dbReference type="Proteomes" id="UP000736672">
    <property type="component" value="Unassembled WGS sequence"/>
</dbReference>
<feature type="domain" description="Erythromycin biosynthesis protein CIII-like C-terminal" evidence="4">
    <location>
        <begin position="395"/>
        <end position="477"/>
    </location>
</feature>
<dbReference type="SUPFAM" id="SSF53756">
    <property type="entry name" value="UDP-Glycosyltransferase/glycogen phosphorylase"/>
    <property type="match status" value="1"/>
</dbReference>
<protein>
    <recommendedName>
        <fullName evidence="4">Erythromycin biosynthesis protein CIII-like C-terminal domain-containing protein</fullName>
    </recommendedName>
</protein>
<evidence type="ECO:0000313" key="5">
    <source>
        <dbReference type="EMBL" id="KAH7230870.1"/>
    </source>
</evidence>
<dbReference type="PANTHER" id="PTHR48043:SF145">
    <property type="entry name" value="FI06409P-RELATED"/>
    <property type="match status" value="1"/>
</dbReference>
<name>A0A9P9G2I2_FUSSL</name>
<evidence type="ECO:0000256" key="1">
    <source>
        <dbReference type="ARBA" id="ARBA00022676"/>
    </source>
</evidence>
<evidence type="ECO:0000256" key="3">
    <source>
        <dbReference type="SAM" id="SignalP"/>
    </source>
</evidence>
<evidence type="ECO:0000259" key="4">
    <source>
        <dbReference type="Pfam" id="PF06722"/>
    </source>
</evidence>
<organism evidence="5 6">
    <name type="scientific">Fusarium solani</name>
    <name type="common">Filamentous fungus</name>
    <dbReference type="NCBI Taxonomy" id="169388"/>
    <lineage>
        <taxon>Eukaryota</taxon>
        <taxon>Fungi</taxon>
        <taxon>Dikarya</taxon>
        <taxon>Ascomycota</taxon>
        <taxon>Pezizomycotina</taxon>
        <taxon>Sordariomycetes</taxon>
        <taxon>Hypocreomycetidae</taxon>
        <taxon>Hypocreales</taxon>
        <taxon>Nectriaceae</taxon>
        <taxon>Fusarium</taxon>
        <taxon>Fusarium solani species complex</taxon>
    </lineage>
</organism>